<dbReference type="RefSeq" id="WP_106540713.1">
    <property type="nucleotide sequence ID" value="NZ_BLAU01000001.1"/>
</dbReference>
<evidence type="ECO:0008006" key="6">
    <source>
        <dbReference type="Google" id="ProtNLM"/>
    </source>
</evidence>
<dbReference type="Proteomes" id="UP000396862">
    <property type="component" value="Unassembled WGS sequence"/>
</dbReference>
<evidence type="ECO:0000256" key="1">
    <source>
        <dbReference type="SAM" id="SignalP"/>
    </source>
</evidence>
<reference evidence="2 5" key="2">
    <citation type="submission" date="2019-10" db="EMBL/GenBank/DDBJ databases">
        <title>Prolixibacter strains distinguished by the presence of nitrate reductase genes were adept at nitrate-dependent anaerobic corrosion of metallic iron and carbon steel.</title>
        <authorList>
            <person name="Iino T."/>
            <person name="Shono N."/>
            <person name="Ito K."/>
            <person name="Nakamura R."/>
            <person name="Sueoka K."/>
            <person name="Harayama S."/>
            <person name="Ohkuma M."/>
        </authorList>
    </citation>
    <scope>NUCLEOTIDE SEQUENCE [LARGE SCALE GENOMIC DNA]</scope>
    <source>
        <strain evidence="2 5">MIC1-1</strain>
    </source>
</reference>
<reference evidence="3 4" key="1">
    <citation type="submission" date="2018-03" db="EMBL/GenBank/DDBJ databases">
        <title>Genomic Encyclopedia of Archaeal and Bacterial Type Strains, Phase II (KMG-II): from individual species to whole genera.</title>
        <authorList>
            <person name="Goeker M."/>
        </authorList>
    </citation>
    <scope>NUCLEOTIDE SEQUENCE [LARGE SCALE GENOMIC DNA]</scope>
    <source>
        <strain evidence="3 4">DSM 27267</strain>
    </source>
</reference>
<gene>
    <name evidence="3" type="ORF">CLV93_101667</name>
    <name evidence="2" type="ORF">JCM18694_05630</name>
</gene>
<comment type="caution">
    <text evidence="3">The sequence shown here is derived from an EMBL/GenBank/DDBJ whole genome shotgun (WGS) entry which is preliminary data.</text>
</comment>
<evidence type="ECO:0000313" key="3">
    <source>
        <dbReference type="EMBL" id="PSK85698.1"/>
    </source>
</evidence>
<proteinExistence type="predicted"/>
<dbReference type="InterPro" id="IPR035986">
    <property type="entry name" value="PKD_dom_sf"/>
</dbReference>
<organism evidence="3 4">
    <name type="scientific">Prolixibacter denitrificans</name>
    <dbReference type="NCBI Taxonomy" id="1541063"/>
    <lineage>
        <taxon>Bacteria</taxon>
        <taxon>Pseudomonadati</taxon>
        <taxon>Bacteroidota</taxon>
        <taxon>Bacteroidia</taxon>
        <taxon>Marinilabiliales</taxon>
        <taxon>Prolixibacteraceae</taxon>
        <taxon>Prolixibacter</taxon>
    </lineage>
</organism>
<dbReference type="EMBL" id="PYGC01000001">
    <property type="protein sequence ID" value="PSK85698.1"/>
    <property type="molecule type" value="Genomic_DNA"/>
</dbReference>
<name>A0A2P8CL41_9BACT</name>
<sequence>MFSTLTYKRLLLIVGWVILAVASATAQEAFVVSEGQTRNLFVANHPGSSYSWVIYNEQTFTTEATQPSEISFPIGDNKASIKVTWAKTGTYYVTATETDANGCTNTKAIVVNVQPNTSSIAFNPKEAGDCADPNIPTSNTTATVELYAADGVPLPNSNYPVTVDYKVTKPDGTTQNLSQTLQDATDYSLPLNGLVNDVSQDQVYDVVLVKATDKYGMEIHVSTTDGTFQYTIFKTPVTPEIKMN</sequence>
<dbReference type="InterPro" id="IPR013783">
    <property type="entry name" value="Ig-like_fold"/>
</dbReference>
<dbReference type="AlphaFoldDB" id="A0A2P8CL41"/>
<evidence type="ECO:0000313" key="5">
    <source>
        <dbReference type="Proteomes" id="UP000396862"/>
    </source>
</evidence>
<dbReference type="OrthoDB" id="9765926at2"/>
<dbReference type="Gene3D" id="2.60.40.10">
    <property type="entry name" value="Immunoglobulins"/>
    <property type="match status" value="1"/>
</dbReference>
<dbReference type="SUPFAM" id="SSF49299">
    <property type="entry name" value="PKD domain"/>
    <property type="match status" value="1"/>
</dbReference>
<dbReference type="EMBL" id="BLAU01000001">
    <property type="protein sequence ID" value="GET20317.1"/>
    <property type="molecule type" value="Genomic_DNA"/>
</dbReference>
<feature type="signal peptide" evidence="1">
    <location>
        <begin position="1"/>
        <end position="26"/>
    </location>
</feature>
<feature type="chain" id="PRO_5015104232" description="PKD domain-containing protein" evidence="1">
    <location>
        <begin position="27"/>
        <end position="244"/>
    </location>
</feature>
<keyword evidence="5" id="KW-1185">Reference proteome</keyword>
<accession>A0A2P8CL41</accession>
<evidence type="ECO:0000313" key="2">
    <source>
        <dbReference type="EMBL" id="GET20317.1"/>
    </source>
</evidence>
<keyword evidence="1" id="KW-0732">Signal</keyword>
<dbReference type="Proteomes" id="UP000240621">
    <property type="component" value="Unassembled WGS sequence"/>
</dbReference>
<evidence type="ECO:0000313" key="4">
    <source>
        <dbReference type="Proteomes" id="UP000240621"/>
    </source>
</evidence>
<protein>
    <recommendedName>
        <fullName evidence="6">PKD domain-containing protein</fullName>
    </recommendedName>
</protein>